<evidence type="ECO:0000256" key="1">
    <source>
        <dbReference type="SAM" id="SignalP"/>
    </source>
</evidence>
<protein>
    <recommendedName>
        <fullName evidence="4">Secreted protein</fullName>
    </recommendedName>
</protein>
<name>A0ABR4JU61_9EURO</name>
<reference evidence="2 3" key="1">
    <citation type="submission" date="2024-07" db="EMBL/GenBank/DDBJ databases">
        <title>Section-level genome sequencing and comparative genomics of Aspergillus sections Usti and Cavernicolus.</title>
        <authorList>
            <consortium name="Lawrence Berkeley National Laboratory"/>
            <person name="Nybo J.L."/>
            <person name="Vesth T.C."/>
            <person name="Theobald S."/>
            <person name="Frisvad J.C."/>
            <person name="Larsen T.O."/>
            <person name="Kjaerboelling I."/>
            <person name="Rothschild-Mancinelli K."/>
            <person name="Lyhne E.K."/>
            <person name="Kogle M.E."/>
            <person name="Barry K."/>
            <person name="Clum A."/>
            <person name="Na H."/>
            <person name="Ledsgaard L."/>
            <person name="Lin J."/>
            <person name="Lipzen A."/>
            <person name="Kuo A."/>
            <person name="Riley R."/>
            <person name="Mondo S."/>
            <person name="LaButti K."/>
            <person name="Haridas S."/>
            <person name="Pangalinan J."/>
            <person name="Salamov A.A."/>
            <person name="Simmons B.A."/>
            <person name="Magnuson J.K."/>
            <person name="Chen J."/>
            <person name="Drula E."/>
            <person name="Henrissat B."/>
            <person name="Wiebenga A."/>
            <person name="Lubbers R.J."/>
            <person name="Gomes A.C."/>
            <person name="Macurrencykelacurrency M.R."/>
            <person name="Stajich J."/>
            <person name="Grigoriev I.V."/>
            <person name="Mortensen U.H."/>
            <person name="De vries R.P."/>
            <person name="Baker S.E."/>
            <person name="Andersen M.R."/>
        </authorList>
    </citation>
    <scope>NUCLEOTIDE SEQUENCE [LARGE SCALE GENOMIC DNA]</scope>
    <source>
        <strain evidence="2 3">CBS 756.74</strain>
    </source>
</reference>
<comment type="caution">
    <text evidence="2">The sequence shown here is derived from an EMBL/GenBank/DDBJ whole genome shotgun (WGS) entry which is preliminary data.</text>
</comment>
<keyword evidence="3" id="KW-1185">Reference proteome</keyword>
<dbReference type="GeneID" id="98156375"/>
<keyword evidence="1" id="KW-0732">Signal</keyword>
<dbReference type="RefSeq" id="XP_070895710.1">
    <property type="nucleotide sequence ID" value="XM_071041211.1"/>
</dbReference>
<organism evidence="2 3">
    <name type="scientific">Aspergillus pseudodeflectus</name>
    <dbReference type="NCBI Taxonomy" id="176178"/>
    <lineage>
        <taxon>Eukaryota</taxon>
        <taxon>Fungi</taxon>
        <taxon>Dikarya</taxon>
        <taxon>Ascomycota</taxon>
        <taxon>Pezizomycotina</taxon>
        <taxon>Eurotiomycetes</taxon>
        <taxon>Eurotiomycetidae</taxon>
        <taxon>Eurotiales</taxon>
        <taxon>Aspergillaceae</taxon>
        <taxon>Aspergillus</taxon>
        <taxon>Aspergillus subgen. Nidulantes</taxon>
    </lineage>
</organism>
<dbReference type="EMBL" id="JBFXLR010000045">
    <property type="protein sequence ID" value="KAL2843585.1"/>
    <property type="molecule type" value="Genomic_DNA"/>
</dbReference>
<evidence type="ECO:0000313" key="3">
    <source>
        <dbReference type="Proteomes" id="UP001610444"/>
    </source>
</evidence>
<sequence>MLFFAACISFFVCCHLPLSPLPSRSCDVAADSRCRCVESPAGNNTYHDHLIMVLLLARKRKSEVGASSPLCECWRIWGLNLWSPASQSGCRNEATS</sequence>
<proteinExistence type="predicted"/>
<evidence type="ECO:0000313" key="2">
    <source>
        <dbReference type="EMBL" id="KAL2843585.1"/>
    </source>
</evidence>
<gene>
    <name evidence="2" type="ORF">BJX68DRAFT_243871</name>
</gene>
<accession>A0ABR4JU61</accession>
<evidence type="ECO:0008006" key="4">
    <source>
        <dbReference type="Google" id="ProtNLM"/>
    </source>
</evidence>
<feature type="signal peptide" evidence="1">
    <location>
        <begin position="1"/>
        <end position="25"/>
    </location>
</feature>
<feature type="chain" id="PRO_5046696111" description="Secreted protein" evidence="1">
    <location>
        <begin position="26"/>
        <end position="96"/>
    </location>
</feature>
<dbReference type="Proteomes" id="UP001610444">
    <property type="component" value="Unassembled WGS sequence"/>
</dbReference>